<feature type="chain" id="PRO_5009524753" description="Autotransporter domain-containing protein" evidence="1">
    <location>
        <begin position="21"/>
        <end position="279"/>
    </location>
</feature>
<proteinExistence type="predicted"/>
<keyword evidence="1" id="KW-0732">Signal</keyword>
<dbReference type="EMBL" id="MFNF01000043">
    <property type="protein sequence ID" value="OGH00673.1"/>
    <property type="molecule type" value="Genomic_DNA"/>
</dbReference>
<reference evidence="2 3" key="1">
    <citation type="journal article" date="2016" name="Nat. Commun.">
        <title>Thousands of microbial genomes shed light on interconnected biogeochemical processes in an aquifer system.</title>
        <authorList>
            <person name="Anantharaman K."/>
            <person name="Brown C.T."/>
            <person name="Hug L.A."/>
            <person name="Sharon I."/>
            <person name="Castelle C.J."/>
            <person name="Probst A.J."/>
            <person name="Thomas B.C."/>
            <person name="Singh A."/>
            <person name="Wilkins M.J."/>
            <person name="Karaoz U."/>
            <person name="Brodie E.L."/>
            <person name="Williams K.H."/>
            <person name="Hubbard S.S."/>
            <person name="Banfield J.F."/>
        </authorList>
    </citation>
    <scope>NUCLEOTIDE SEQUENCE [LARGE SCALE GENOMIC DNA]</scope>
</reference>
<evidence type="ECO:0000313" key="2">
    <source>
        <dbReference type="EMBL" id="OGH00673.1"/>
    </source>
</evidence>
<evidence type="ECO:0008006" key="4">
    <source>
        <dbReference type="Google" id="ProtNLM"/>
    </source>
</evidence>
<evidence type="ECO:0000256" key="1">
    <source>
        <dbReference type="SAM" id="SignalP"/>
    </source>
</evidence>
<feature type="signal peptide" evidence="1">
    <location>
        <begin position="1"/>
        <end position="20"/>
    </location>
</feature>
<gene>
    <name evidence="2" type="ORF">A2557_03290</name>
</gene>
<organism evidence="2 3">
    <name type="scientific">Candidatus Lambdaproteobacteria bacterium RIFOXYD2_FULL_56_26</name>
    <dbReference type="NCBI Taxonomy" id="1817773"/>
    <lineage>
        <taxon>Bacteria</taxon>
        <taxon>Pseudomonadati</taxon>
        <taxon>Pseudomonadota</taxon>
        <taxon>Candidatus Lambdaproteobacteria</taxon>
    </lineage>
</organism>
<sequence length="279" mass="29457">MKKLSLLGLGLVVSWQSLFAAGLSVTGVGWGLDGNASKKSQSQVSATLFVPQSLNVGWEVGMDETMIQNKTSDDVNELGIGVVWNWVGLANSFAVGAKTLNSSASANKGAQAVDFSYHRFNGYKWSVGLDLGQSSYPNYPITSGGTGFSVTQISPSASVSVTSRTSASFAFDMINLSKDPGYVGTSFNSFSATLSLFLNRGSIWAGSWSGKRAFYQGGRAQTLYSTPLIFKGGTNLGASYVLGATSSMNLTVAQDTYQESTYGTDLKETIVALGYGKSF</sequence>
<name>A0A1F6GR98_9PROT</name>
<accession>A0A1F6GR98</accession>
<dbReference type="Proteomes" id="UP000177583">
    <property type="component" value="Unassembled WGS sequence"/>
</dbReference>
<protein>
    <recommendedName>
        <fullName evidence="4">Autotransporter domain-containing protein</fullName>
    </recommendedName>
</protein>
<comment type="caution">
    <text evidence="2">The sequence shown here is derived from an EMBL/GenBank/DDBJ whole genome shotgun (WGS) entry which is preliminary data.</text>
</comment>
<dbReference type="AlphaFoldDB" id="A0A1F6GR98"/>
<evidence type="ECO:0000313" key="3">
    <source>
        <dbReference type="Proteomes" id="UP000177583"/>
    </source>
</evidence>